<protein>
    <recommendedName>
        <fullName evidence="6">Metallo-beta-lactamase domain-containing protein</fullName>
    </recommendedName>
</protein>
<dbReference type="VEuPathDB" id="FungiDB:HMPREF1541_06283"/>
<feature type="region of interest" description="Disordered" evidence="5">
    <location>
        <begin position="378"/>
        <end position="407"/>
    </location>
</feature>
<dbReference type="InterPro" id="IPR036866">
    <property type="entry name" value="RibonucZ/Hydroxyglut_hydro"/>
</dbReference>
<keyword evidence="2" id="KW-0479">Metal-binding</keyword>
<dbReference type="GeneID" id="19973622"/>
<evidence type="ECO:0000256" key="5">
    <source>
        <dbReference type="SAM" id="MobiDB-lite"/>
    </source>
</evidence>
<proteinExistence type="inferred from homology"/>
<dbReference type="SMART" id="SM00849">
    <property type="entry name" value="Lactamase_B"/>
    <property type="match status" value="1"/>
</dbReference>
<feature type="domain" description="Metallo-beta-lactamase" evidence="6">
    <location>
        <begin position="47"/>
        <end position="273"/>
    </location>
</feature>
<gene>
    <name evidence="7" type="ORF">HMPREF1541_06283</name>
</gene>
<name>W2RP51_CYPE1</name>
<dbReference type="STRING" id="1220924.W2RP51"/>
<dbReference type="GO" id="GO:0046872">
    <property type="term" value="F:metal ion binding"/>
    <property type="evidence" value="ECO:0007669"/>
    <property type="project" value="UniProtKB-KW"/>
</dbReference>
<dbReference type="InterPro" id="IPR001279">
    <property type="entry name" value="Metallo-B-lactamas"/>
</dbReference>
<organism evidence="7 8">
    <name type="scientific">Cyphellophora europaea (strain CBS 101466)</name>
    <name type="common">Phialophora europaea</name>
    <dbReference type="NCBI Taxonomy" id="1220924"/>
    <lineage>
        <taxon>Eukaryota</taxon>
        <taxon>Fungi</taxon>
        <taxon>Dikarya</taxon>
        <taxon>Ascomycota</taxon>
        <taxon>Pezizomycotina</taxon>
        <taxon>Eurotiomycetes</taxon>
        <taxon>Chaetothyriomycetidae</taxon>
        <taxon>Chaetothyriales</taxon>
        <taxon>Cyphellophoraceae</taxon>
        <taxon>Cyphellophora</taxon>
    </lineage>
</organism>
<dbReference type="Gene3D" id="3.60.15.10">
    <property type="entry name" value="Ribonuclease Z/Hydroxyacylglutathione hydrolase-like"/>
    <property type="match status" value="1"/>
</dbReference>
<dbReference type="SUPFAM" id="SSF56281">
    <property type="entry name" value="Metallo-hydrolase/oxidoreductase"/>
    <property type="match status" value="1"/>
</dbReference>
<feature type="compositionally biased region" description="Basic and acidic residues" evidence="5">
    <location>
        <begin position="385"/>
        <end position="407"/>
    </location>
</feature>
<evidence type="ECO:0000259" key="6">
    <source>
        <dbReference type="SMART" id="SM00849"/>
    </source>
</evidence>
<dbReference type="HOGENOM" id="CLU_030571_1_0_1"/>
<keyword evidence="3" id="KW-0378">Hydrolase</keyword>
<evidence type="ECO:0000256" key="1">
    <source>
        <dbReference type="ARBA" id="ARBA00007749"/>
    </source>
</evidence>
<dbReference type="InterPro" id="IPR051013">
    <property type="entry name" value="MBL_superfamily_lactonases"/>
</dbReference>
<sequence length="407" mass="45064">MSISHLVLPPSNNHVTVRMVDTTALLAVPTGWLAEPVQAGHNALNLPCVAFMIEHELSGKKVMFDFGCRVDYWNYPDIVLKTVWKLKGLKVEKATSDVLKDCGVSLDSISSVIWSHYHWDHTGDMSLLPPSTEVVVGPGFKSSPALLPGFPKNTHSPVCASDFEGRTLREIDFSDTGLHIGGFSAYDFFGDGSFYLLDTPGHCLGHICGLARTTAGPDSTFLLLGGDICHFIGQIRPTVATPFPDEIPATALDSSDPPYFPIPCPCSLFSDNHPIVPSSDSRDDNKRRTTPFYRVAQGEQSQYENPPMAQHSVDKLVEFDSSPSVFVCIAHDPGLLKHLPTLNADRNLSLNNWKVEGWKEACRWDWLNELPRNGRPGRKSVVEGFWREGKPWEDGPQELRKKGERAT</sequence>
<evidence type="ECO:0000313" key="7">
    <source>
        <dbReference type="EMBL" id="ETN38252.1"/>
    </source>
</evidence>
<dbReference type="CDD" id="cd07730">
    <property type="entry name" value="metallo-hydrolase-like_MBL-fold"/>
    <property type="match status" value="1"/>
</dbReference>
<evidence type="ECO:0000256" key="2">
    <source>
        <dbReference type="ARBA" id="ARBA00022723"/>
    </source>
</evidence>
<dbReference type="AlphaFoldDB" id="W2RP51"/>
<dbReference type="eggNOG" id="ENOG502S1A6">
    <property type="taxonomic scope" value="Eukaryota"/>
</dbReference>
<reference evidence="7 8" key="1">
    <citation type="submission" date="2013-03" db="EMBL/GenBank/DDBJ databases">
        <title>The Genome Sequence of Phialophora europaea CBS 101466.</title>
        <authorList>
            <consortium name="The Broad Institute Genomics Platform"/>
            <person name="Cuomo C."/>
            <person name="de Hoog S."/>
            <person name="Gorbushina A."/>
            <person name="Walker B."/>
            <person name="Young S.K."/>
            <person name="Zeng Q."/>
            <person name="Gargeya S."/>
            <person name="Fitzgerald M."/>
            <person name="Haas B."/>
            <person name="Abouelleil A."/>
            <person name="Allen A.W."/>
            <person name="Alvarado L."/>
            <person name="Arachchi H.M."/>
            <person name="Berlin A.M."/>
            <person name="Chapman S.B."/>
            <person name="Gainer-Dewar J."/>
            <person name="Goldberg J."/>
            <person name="Griggs A."/>
            <person name="Gujja S."/>
            <person name="Hansen M."/>
            <person name="Howarth C."/>
            <person name="Imamovic A."/>
            <person name="Ireland A."/>
            <person name="Larimer J."/>
            <person name="McCowan C."/>
            <person name="Murphy C."/>
            <person name="Pearson M."/>
            <person name="Poon T.W."/>
            <person name="Priest M."/>
            <person name="Roberts A."/>
            <person name="Saif S."/>
            <person name="Shea T."/>
            <person name="Sisk P."/>
            <person name="Sykes S."/>
            <person name="Wortman J."/>
            <person name="Nusbaum C."/>
            <person name="Birren B."/>
        </authorList>
    </citation>
    <scope>NUCLEOTIDE SEQUENCE [LARGE SCALE GENOMIC DNA]</scope>
    <source>
        <strain evidence="7 8">CBS 101466</strain>
    </source>
</reference>
<dbReference type="InParanoid" id="W2RP51"/>
<dbReference type="RefSeq" id="XP_008718841.1">
    <property type="nucleotide sequence ID" value="XM_008720619.1"/>
</dbReference>
<evidence type="ECO:0000256" key="3">
    <source>
        <dbReference type="ARBA" id="ARBA00022801"/>
    </source>
</evidence>
<dbReference type="EMBL" id="KB822722">
    <property type="protein sequence ID" value="ETN38252.1"/>
    <property type="molecule type" value="Genomic_DNA"/>
</dbReference>
<dbReference type="GO" id="GO:0016787">
    <property type="term" value="F:hydrolase activity"/>
    <property type="evidence" value="ECO:0007669"/>
    <property type="project" value="UniProtKB-KW"/>
</dbReference>
<dbReference type="PANTHER" id="PTHR42978">
    <property type="entry name" value="QUORUM-QUENCHING LACTONASE YTNP-RELATED-RELATED"/>
    <property type="match status" value="1"/>
</dbReference>
<dbReference type="PANTHER" id="PTHR42978:SF5">
    <property type="entry name" value="METALLO-BETA-LACTAMASE DOMAIN-CONTAINING PROTEIN"/>
    <property type="match status" value="1"/>
</dbReference>
<dbReference type="Pfam" id="PF00753">
    <property type="entry name" value="Lactamase_B"/>
    <property type="match status" value="1"/>
</dbReference>
<dbReference type="Proteomes" id="UP000030752">
    <property type="component" value="Unassembled WGS sequence"/>
</dbReference>
<accession>W2RP51</accession>
<evidence type="ECO:0000313" key="8">
    <source>
        <dbReference type="Proteomes" id="UP000030752"/>
    </source>
</evidence>
<comment type="similarity">
    <text evidence="1">Belongs to the metallo-beta-lactamase superfamily.</text>
</comment>
<keyword evidence="4" id="KW-0862">Zinc</keyword>
<keyword evidence="8" id="KW-1185">Reference proteome</keyword>
<dbReference type="OrthoDB" id="10250730at2759"/>
<evidence type="ECO:0000256" key="4">
    <source>
        <dbReference type="ARBA" id="ARBA00022833"/>
    </source>
</evidence>